<reference evidence="2 3" key="1">
    <citation type="submission" date="2019-06" db="EMBL/GenBank/DDBJ databases">
        <title>YIM 131921 draft genome.</title>
        <authorList>
            <person name="Jiang L."/>
        </authorList>
    </citation>
    <scope>NUCLEOTIDE SEQUENCE [LARGE SCALE GENOMIC DNA]</scope>
    <source>
        <strain evidence="2 3">YIM 131921</strain>
    </source>
</reference>
<accession>A0A5C4N2E8</accession>
<sequence length="140" mass="15271">MTHLRSLRPRFASPAPVAAGYRPLRRFVADHAAGLRIAADLLGGKSHANAVDEIVDRLRHEPVPSRRTLRLLDELLLLMSLELVTDLESPEAEAFSLIDPADPIVAELCLLTDRLRATLAGLPTPSQPRTMPSARGRQAA</sequence>
<protein>
    <submittedName>
        <fullName evidence="2">Uncharacterized protein</fullName>
    </submittedName>
</protein>
<dbReference type="Proteomes" id="UP000305887">
    <property type="component" value="Unassembled WGS sequence"/>
</dbReference>
<dbReference type="EMBL" id="VDFU01000005">
    <property type="protein sequence ID" value="TNC51101.1"/>
    <property type="molecule type" value="Genomic_DNA"/>
</dbReference>
<feature type="region of interest" description="Disordered" evidence="1">
    <location>
        <begin position="121"/>
        <end position="140"/>
    </location>
</feature>
<comment type="caution">
    <text evidence="2">The sequence shown here is derived from an EMBL/GenBank/DDBJ whole genome shotgun (WGS) entry which is preliminary data.</text>
</comment>
<dbReference type="RefSeq" id="WP_139075843.1">
    <property type="nucleotide sequence ID" value="NZ_VDFU01000005.1"/>
</dbReference>
<dbReference type="OrthoDB" id="7728363at2"/>
<organism evidence="2 3">
    <name type="scientific">Rubellimicrobium rubrum</name>
    <dbReference type="NCBI Taxonomy" id="2585369"/>
    <lineage>
        <taxon>Bacteria</taxon>
        <taxon>Pseudomonadati</taxon>
        <taxon>Pseudomonadota</taxon>
        <taxon>Alphaproteobacteria</taxon>
        <taxon>Rhodobacterales</taxon>
        <taxon>Roseobacteraceae</taxon>
        <taxon>Rubellimicrobium</taxon>
    </lineage>
</organism>
<keyword evidence="3" id="KW-1185">Reference proteome</keyword>
<evidence type="ECO:0000313" key="3">
    <source>
        <dbReference type="Proteomes" id="UP000305887"/>
    </source>
</evidence>
<dbReference type="AlphaFoldDB" id="A0A5C4N2E8"/>
<evidence type="ECO:0000256" key="1">
    <source>
        <dbReference type="SAM" id="MobiDB-lite"/>
    </source>
</evidence>
<proteinExistence type="predicted"/>
<gene>
    <name evidence="2" type="ORF">FHG66_05985</name>
</gene>
<name>A0A5C4N2E8_9RHOB</name>
<evidence type="ECO:0000313" key="2">
    <source>
        <dbReference type="EMBL" id="TNC51101.1"/>
    </source>
</evidence>